<evidence type="ECO:0000256" key="1">
    <source>
        <dbReference type="SAM" id="MobiDB-lite"/>
    </source>
</evidence>
<dbReference type="Proteomes" id="UP000009144">
    <property type="component" value="Chromosome"/>
</dbReference>
<reference evidence="2 3" key="1">
    <citation type="journal article" date="2012" name="J. Bacteriol.">
        <title>Complete genome sequences of Methylophaga sp. strain JAM1 and Methylophaga sp. strain JAM7.</title>
        <authorList>
            <person name="Villeneuve C."/>
            <person name="Martineau C."/>
            <person name="Mauffrey F."/>
            <person name="Villemur R."/>
        </authorList>
    </citation>
    <scope>NUCLEOTIDE SEQUENCE [LARGE SCALE GENOMIC DNA]</scope>
    <source>
        <strain evidence="2 3">JAM1</strain>
    </source>
</reference>
<reference evidence="2 3" key="2">
    <citation type="journal article" date="2013" name="Int. J. Syst. Evol. Microbiol.">
        <title>Methylophaga nitratireducenticrescens sp. nov. and Methylophaga frappieri sp. nov., isolated from the biofilm of the methanol-fed denitrification system treating the seawater at the Montreal Biodome.</title>
        <authorList>
            <person name="Villeneuve C."/>
            <person name="Martineau C."/>
            <person name="Mauffrey F."/>
            <person name="Villemur R."/>
        </authorList>
    </citation>
    <scope>NUCLEOTIDE SEQUENCE [LARGE SCALE GENOMIC DNA]</scope>
    <source>
        <strain evidence="2 3">JAM1</strain>
    </source>
</reference>
<proteinExistence type="predicted"/>
<protein>
    <submittedName>
        <fullName evidence="2">Uncharacterized protein</fullName>
    </submittedName>
</protein>
<gene>
    <name evidence="2" type="ordered locus">Q7A_721</name>
</gene>
<keyword evidence="3" id="KW-1185">Reference proteome</keyword>
<evidence type="ECO:0000313" key="3">
    <source>
        <dbReference type="Proteomes" id="UP000009144"/>
    </source>
</evidence>
<sequence length="442" mass="51253">MIRSSDDMDPKSPDVSFPLDRITLFDLVWSMPMTALAEKCGVSSSYLARVCTQMSVPRPERGYWAKLAVSKKVTKPSLPEPGPEDMLEWSKGEGITPSSNRRIRRPDITQYPRTIRRARGSWHPLVRDVKELFLKGRETENGYLKPNKKILPDLLVSSECLEKLLKLANNVYWSFEEKGHKVTFEPKHSNFIRPSSESYIEPKASNGYTTYWSPYRSTLVYVDDVAIGLILIEESESVECHYDSSINQYIRVHKNQENSYRFSWTTNRRIPTGKFAVIAYSPYPGTKWEKLWHIPGIKGSKEIIENITSEAIASAPTISTLHEEAIELAEKRRREWEIKQQEYKQAERERLRLKAIEDSKLQLKDIIDKWGEVERIRGFFDQAERVVSGLDVTQRNELMIRIDAARQMIGENNALNALKSWRTPEERMDELKTTRSSWLYDG</sequence>
<feature type="region of interest" description="Disordered" evidence="1">
    <location>
        <begin position="75"/>
        <end position="101"/>
    </location>
</feature>
<dbReference type="eggNOG" id="COG3064">
    <property type="taxonomic scope" value="Bacteria"/>
</dbReference>
<dbReference type="KEGG" id="mej:Q7A_721"/>
<dbReference type="STRING" id="754476.Q7A_721"/>
<name>I1XGP8_METNJ</name>
<organism evidence="2 3">
    <name type="scientific">Methylophaga nitratireducenticrescens</name>
    <dbReference type="NCBI Taxonomy" id="754476"/>
    <lineage>
        <taxon>Bacteria</taxon>
        <taxon>Pseudomonadati</taxon>
        <taxon>Pseudomonadota</taxon>
        <taxon>Gammaproteobacteria</taxon>
        <taxon>Thiotrichales</taxon>
        <taxon>Piscirickettsiaceae</taxon>
        <taxon>Methylophaga</taxon>
    </lineage>
</organism>
<dbReference type="AlphaFoldDB" id="I1XGP8"/>
<dbReference type="HOGENOM" id="CLU_051171_0_0_6"/>
<accession>I1XGP8</accession>
<dbReference type="PATRIC" id="fig|754476.3.peg.711"/>
<evidence type="ECO:0000313" key="2">
    <source>
        <dbReference type="EMBL" id="AFI83567.1"/>
    </source>
</evidence>
<dbReference type="EMBL" id="CP003390">
    <property type="protein sequence ID" value="AFI83567.1"/>
    <property type="molecule type" value="Genomic_DNA"/>
</dbReference>